<name>X0RLN5_9ZZZZ</name>
<dbReference type="SUPFAM" id="SSF53850">
    <property type="entry name" value="Periplasmic binding protein-like II"/>
    <property type="match status" value="1"/>
</dbReference>
<dbReference type="EMBL" id="BARS01002585">
    <property type="protein sequence ID" value="GAF69703.1"/>
    <property type="molecule type" value="Genomic_DNA"/>
</dbReference>
<accession>X0RLN5</accession>
<protein>
    <submittedName>
        <fullName evidence="1">Uncharacterized protein</fullName>
    </submittedName>
</protein>
<organism evidence="1">
    <name type="scientific">marine sediment metagenome</name>
    <dbReference type="NCBI Taxonomy" id="412755"/>
    <lineage>
        <taxon>unclassified sequences</taxon>
        <taxon>metagenomes</taxon>
        <taxon>ecological metagenomes</taxon>
    </lineage>
</organism>
<proteinExistence type="predicted"/>
<comment type="caution">
    <text evidence="1">The sequence shown here is derived from an EMBL/GenBank/DDBJ whole genome shotgun (WGS) entry which is preliminary data.</text>
</comment>
<dbReference type="Gene3D" id="3.40.190.120">
    <property type="entry name" value="Osmoprotection protein (prox), domain 2"/>
    <property type="match status" value="1"/>
</dbReference>
<evidence type="ECO:0000313" key="1">
    <source>
        <dbReference type="EMBL" id="GAF69703.1"/>
    </source>
</evidence>
<dbReference type="AlphaFoldDB" id="X0RLN5"/>
<sequence length="82" mass="9090">MRATYADEHGWQAINDLAHITDQLAAGFTAEFMVRPDGNPGTRRTCGFDFGRTAYLDPAPTYKTTVDCRVDVICAFPNCNMV</sequence>
<reference evidence="1" key="1">
    <citation type="journal article" date="2014" name="Front. Microbiol.">
        <title>High frequency of phylogenetically diverse reductive dehalogenase-homologous genes in deep subseafloor sedimentary metagenomes.</title>
        <authorList>
            <person name="Kawai M."/>
            <person name="Futagami T."/>
            <person name="Toyoda A."/>
            <person name="Takaki Y."/>
            <person name="Nishi S."/>
            <person name="Hori S."/>
            <person name="Arai W."/>
            <person name="Tsubouchi T."/>
            <person name="Morono Y."/>
            <person name="Uchiyama I."/>
            <person name="Ito T."/>
            <person name="Fujiyama A."/>
            <person name="Inagaki F."/>
            <person name="Takami H."/>
        </authorList>
    </citation>
    <scope>NUCLEOTIDE SEQUENCE</scope>
    <source>
        <strain evidence="1">Expedition CK06-06</strain>
    </source>
</reference>
<gene>
    <name evidence="1" type="ORF">S01H1_04953</name>
</gene>